<name>A0A9P4JHG7_9PLEO</name>
<accession>A0A9P4JHG7</accession>
<organism evidence="1 2">
    <name type="scientific">Delitschia confertaspora ATCC 74209</name>
    <dbReference type="NCBI Taxonomy" id="1513339"/>
    <lineage>
        <taxon>Eukaryota</taxon>
        <taxon>Fungi</taxon>
        <taxon>Dikarya</taxon>
        <taxon>Ascomycota</taxon>
        <taxon>Pezizomycotina</taxon>
        <taxon>Dothideomycetes</taxon>
        <taxon>Pleosporomycetidae</taxon>
        <taxon>Pleosporales</taxon>
        <taxon>Delitschiaceae</taxon>
        <taxon>Delitschia</taxon>
    </lineage>
</organism>
<dbReference type="AlphaFoldDB" id="A0A9P4JHG7"/>
<gene>
    <name evidence="1" type="ORF">GQ43DRAFT_250693</name>
</gene>
<dbReference type="EMBL" id="ML994360">
    <property type="protein sequence ID" value="KAF2196588.1"/>
    <property type="molecule type" value="Genomic_DNA"/>
</dbReference>
<comment type="caution">
    <text evidence="1">The sequence shown here is derived from an EMBL/GenBank/DDBJ whole genome shotgun (WGS) entry which is preliminary data.</text>
</comment>
<evidence type="ECO:0000313" key="2">
    <source>
        <dbReference type="Proteomes" id="UP000799536"/>
    </source>
</evidence>
<reference evidence="1" key="1">
    <citation type="journal article" date="2020" name="Stud. Mycol.">
        <title>101 Dothideomycetes genomes: a test case for predicting lifestyles and emergence of pathogens.</title>
        <authorList>
            <person name="Haridas S."/>
            <person name="Albert R."/>
            <person name="Binder M."/>
            <person name="Bloem J."/>
            <person name="Labutti K."/>
            <person name="Salamov A."/>
            <person name="Andreopoulos B."/>
            <person name="Baker S."/>
            <person name="Barry K."/>
            <person name="Bills G."/>
            <person name="Bluhm B."/>
            <person name="Cannon C."/>
            <person name="Castanera R."/>
            <person name="Culley D."/>
            <person name="Daum C."/>
            <person name="Ezra D."/>
            <person name="Gonzalez J."/>
            <person name="Henrissat B."/>
            <person name="Kuo A."/>
            <person name="Liang C."/>
            <person name="Lipzen A."/>
            <person name="Lutzoni F."/>
            <person name="Magnuson J."/>
            <person name="Mondo S."/>
            <person name="Nolan M."/>
            <person name="Ohm R."/>
            <person name="Pangilinan J."/>
            <person name="Park H.-J."/>
            <person name="Ramirez L."/>
            <person name="Alfaro M."/>
            <person name="Sun H."/>
            <person name="Tritt A."/>
            <person name="Yoshinaga Y."/>
            <person name="Zwiers L.-H."/>
            <person name="Turgeon B."/>
            <person name="Goodwin S."/>
            <person name="Spatafora J."/>
            <person name="Crous P."/>
            <person name="Grigoriev I."/>
        </authorList>
    </citation>
    <scope>NUCLEOTIDE SEQUENCE</scope>
    <source>
        <strain evidence="1">ATCC 74209</strain>
    </source>
</reference>
<dbReference type="Proteomes" id="UP000799536">
    <property type="component" value="Unassembled WGS sequence"/>
</dbReference>
<protein>
    <submittedName>
        <fullName evidence="1">Uncharacterized protein</fullName>
    </submittedName>
</protein>
<sequence>MLLLWVVAGGGFFFVLGVEVAKVVDDRHPYTFVFLSTLRSTHPTSSKLDGPVVPSLTPSLQSYISSGYPRQAIFFITHCLSSCLFLAQHLAPPRHHHHHFVVRPRRFAPIGLYSTASQFSLFTSTLSLLRDGGRRQKPPALSSI</sequence>
<proteinExistence type="predicted"/>
<evidence type="ECO:0000313" key="1">
    <source>
        <dbReference type="EMBL" id="KAF2196588.1"/>
    </source>
</evidence>
<keyword evidence="2" id="KW-1185">Reference proteome</keyword>